<protein>
    <submittedName>
        <fullName evidence="2">Uncharacterized protein</fullName>
    </submittedName>
</protein>
<comment type="caution">
    <text evidence="2">The sequence shown here is derived from an EMBL/GenBank/DDBJ whole genome shotgun (WGS) entry which is preliminary data.</text>
</comment>
<name>A0AAW3TWX7_9SPHN</name>
<feature type="region of interest" description="Disordered" evidence="1">
    <location>
        <begin position="248"/>
        <end position="268"/>
    </location>
</feature>
<accession>A0AAW3TWX7</accession>
<feature type="compositionally biased region" description="Low complexity" evidence="1">
    <location>
        <begin position="250"/>
        <end position="268"/>
    </location>
</feature>
<feature type="region of interest" description="Disordered" evidence="1">
    <location>
        <begin position="332"/>
        <end position="360"/>
    </location>
</feature>
<reference evidence="2 3" key="1">
    <citation type="submission" date="2020-08" db="EMBL/GenBank/DDBJ databases">
        <title>Genomic Encyclopedia of Type Strains, Phase IV (KMG-IV): sequencing the most valuable type-strain genomes for metagenomic binning, comparative biology and taxonomic classification.</title>
        <authorList>
            <person name="Goeker M."/>
        </authorList>
    </citation>
    <scope>NUCLEOTIDE SEQUENCE [LARGE SCALE GENOMIC DNA]</scope>
    <source>
        <strain evidence="2 3">DSM 15581</strain>
    </source>
</reference>
<sequence length="360" mass="39207">MSVDASSVALAAIMDAVSLLRGEVASLASSNVRIEESQREIERRLDAVDAGIAPLVDLIPFQEAILARVIEGDDATHKWLSLIAPVLDRIVEETDQQKEAIGSLNGLTEQVHQNIEDGQRELSAGLEIGVDRLVGAVEQSRDQQVQAFKATGEMIAFTRAAALGQRAPLPAHVEDNPLFERYVLFQQPDLQSETRALADWRRVARGAGTGELIAILSRQQIPSPTDTPDSRLLRYRLAAITRAEIEGRGASAPARPTTTRASDRSAASGFARSQELAALWRAGESPALYSDPELAGVIDLFAAAELEIRPSKGDVTPPELISLHRELAGRVEFGERPTLDQRHTRTDRGSTDMMDLSKDR</sequence>
<gene>
    <name evidence="2" type="ORF">GGR47_003534</name>
</gene>
<dbReference type="RefSeq" id="WP_052192509.1">
    <property type="nucleotide sequence ID" value="NZ_JACIDB010000013.1"/>
</dbReference>
<evidence type="ECO:0000256" key="1">
    <source>
        <dbReference type="SAM" id="MobiDB-lite"/>
    </source>
</evidence>
<dbReference type="AlphaFoldDB" id="A0AAW3TWX7"/>
<dbReference type="Proteomes" id="UP000528945">
    <property type="component" value="Unassembled WGS sequence"/>
</dbReference>
<dbReference type="EMBL" id="JACIDB010000013">
    <property type="protein sequence ID" value="MBB3877266.1"/>
    <property type="molecule type" value="Genomic_DNA"/>
</dbReference>
<proteinExistence type="predicted"/>
<organism evidence="2 3">
    <name type="scientific">Sphingomonas aquatilis</name>
    <dbReference type="NCBI Taxonomy" id="93063"/>
    <lineage>
        <taxon>Bacteria</taxon>
        <taxon>Pseudomonadati</taxon>
        <taxon>Pseudomonadota</taxon>
        <taxon>Alphaproteobacteria</taxon>
        <taxon>Sphingomonadales</taxon>
        <taxon>Sphingomonadaceae</taxon>
        <taxon>Sphingomonas</taxon>
    </lineage>
</organism>
<evidence type="ECO:0000313" key="3">
    <source>
        <dbReference type="Proteomes" id="UP000528945"/>
    </source>
</evidence>
<keyword evidence="3" id="KW-1185">Reference proteome</keyword>
<evidence type="ECO:0000313" key="2">
    <source>
        <dbReference type="EMBL" id="MBB3877266.1"/>
    </source>
</evidence>